<dbReference type="RefSeq" id="WP_025056036.1">
    <property type="nucleotide sequence ID" value="NZ_JACIFU010000003.1"/>
</dbReference>
<dbReference type="AlphaFoldDB" id="A0A7W6M9R2"/>
<dbReference type="InterPro" id="IPR027051">
    <property type="entry name" value="XdhC_Rossmann_dom"/>
</dbReference>
<dbReference type="Pfam" id="PF02625">
    <property type="entry name" value="XdhC_CoxI"/>
    <property type="match status" value="1"/>
</dbReference>
<evidence type="ECO:0000259" key="1">
    <source>
        <dbReference type="Pfam" id="PF02625"/>
    </source>
</evidence>
<dbReference type="Proteomes" id="UP000565745">
    <property type="component" value="Unassembled WGS sequence"/>
</dbReference>
<evidence type="ECO:0000313" key="3">
    <source>
        <dbReference type="EMBL" id="MBB4174856.1"/>
    </source>
</evidence>
<dbReference type="EMBL" id="JACIFU010000003">
    <property type="protein sequence ID" value="MBB4174856.1"/>
    <property type="molecule type" value="Genomic_DNA"/>
</dbReference>
<dbReference type="InterPro" id="IPR003777">
    <property type="entry name" value="XdhC_CoxI"/>
</dbReference>
<proteinExistence type="predicted"/>
<dbReference type="Pfam" id="PF13478">
    <property type="entry name" value="XdhC_C"/>
    <property type="match status" value="1"/>
</dbReference>
<feature type="domain" description="XdhC Rossmann" evidence="2">
    <location>
        <begin position="107"/>
        <end position="243"/>
    </location>
</feature>
<reference evidence="3 4" key="1">
    <citation type="submission" date="2020-08" db="EMBL/GenBank/DDBJ databases">
        <title>Genomic Encyclopedia of Type Strains, Phase IV (KMG-IV): sequencing the most valuable type-strain genomes for metagenomic binning, comparative biology and taxonomic classification.</title>
        <authorList>
            <person name="Goeker M."/>
        </authorList>
    </citation>
    <scope>NUCLEOTIDE SEQUENCE [LARGE SCALE GENOMIC DNA]</scope>
    <source>
        <strain evidence="3 4">DSM 101015</strain>
    </source>
</reference>
<accession>A0A7W6M9R2</accession>
<dbReference type="Gene3D" id="3.40.50.720">
    <property type="entry name" value="NAD(P)-binding Rossmann-like Domain"/>
    <property type="match status" value="1"/>
</dbReference>
<comment type="caution">
    <text evidence="3">The sequence shown here is derived from an EMBL/GenBank/DDBJ whole genome shotgun (WGS) entry which is preliminary data.</text>
</comment>
<dbReference type="NCBIfam" id="TIGR02964">
    <property type="entry name" value="xanthine_xdhC"/>
    <property type="match status" value="1"/>
</dbReference>
<dbReference type="PANTHER" id="PTHR30388:SF6">
    <property type="entry name" value="XANTHINE DEHYDROGENASE SUBUNIT A-RELATED"/>
    <property type="match status" value="1"/>
</dbReference>
<name>A0A7W6M9R2_9RHOB</name>
<dbReference type="OrthoDB" id="61481at2"/>
<evidence type="ECO:0000313" key="4">
    <source>
        <dbReference type="Proteomes" id="UP000565745"/>
    </source>
</evidence>
<evidence type="ECO:0000259" key="2">
    <source>
        <dbReference type="Pfam" id="PF13478"/>
    </source>
</evidence>
<dbReference type="PANTHER" id="PTHR30388">
    <property type="entry name" value="ALDEHYDE OXIDOREDUCTASE MOLYBDENUM COFACTOR ASSEMBLY PROTEIN"/>
    <property type="match status" value="1"/>
</dbReference>
<keyword evidence="4" id="KW-1185">Reference proteome</keyword>
<dbReference type="InterPro" id="IPR052698">
    <property type="entry name" value="MoCofactor_Util/Proc"/>
</dbReference>
<organism evidence="3 4">
    <name type="scientific">Sulfitobacter noctilucicola</name>
    <dbReference type="NCBI Taxonomy" id="1342301"/>
    <lineage>
        <taxon>Bacteria</taxon>
        <taxon>Pseudomonadati</taxon>
        <taxon>Pseudomonadota</taxon>
        <taxon>Alphaproteobacteria</taxon>
        <taxon>Rhodobacterales</taxon>
        <taxon>Roseobacteraceae</taxon>
        <taxon>Sulfitobacter</taxon>
    </lineage>
</organism>
<gene>
    <name evidence="3" type="ORF">GGR93_002644</name>
</gene>
<protein>
    <submittedName>
        <fullName evidence="3">Xanthine dehydrogenase accessory factor</fullName>
    </submittedName>
</protein>
<sequence length="254" mass="27151">MSALWVEITATRGSSPREVGCAMKVTPTGTRGTIGGGTLEYMAIATARAMLTRGETAHAETLPLGPNLGQCCGGVVTLRYTDEALKTDPSGSTYWRTVENPPPPRSLWLWGAGHVGRAIVASAPPQMFDIHWIDSAANRFPRRTGAHVTCVPVTDMPRLAAQAPLDADHLIFTYSHDIDFELCGTLLQRGAKSIGLIGSATKWARFRKRLQAMGLDPKPITCPIGDKSMGKAPAQIAKGTIAKLMARPHPKASA</sequence>
<dbReference type="InterPro" id="IPR014308">
    <property type="entry name" value="Xanthine_DH_XdhC"/>
</dbReference>
<feature type="domain" description="XdhC- CoxI" evidence="1">
    <location>
        <begin position="6"/>
        <end position="57"/>
    </location>
</feature>